<dbReference type="AlphaFoldDB" id="A0AAN5DFJ5"/>
<reference evidence="11" key="1">
    <citation type="submission" date="2022-10" db="EMBL/GenBank/DDBJ databases">
        <title>Genome assembly of Pristionchus species.</title>
        <authorList>
            <person name="Yoshida K."/>
            <person name="Sommer R.J."/>
        </authorList>
    </citation>
    <scope>NUCLEOTIDE SEQUENCE [LARGE SCALE GENOMIC DNA]</scope>
    <source>
        <strain evidence="11">RS5460</strain>
    </source>
</reference>
<evidence type="ECO:0000313" key="11">
    <source>
        <dbReference type="Proteomes" id="UP001328107"/>
    </source>
</evidence>
<evidence type="ECO:0000256" key="5">
    <source>
        <dbReference type="ARBA" id="ARBA00022692"/>
    </source>
</evidence>
<keyword evidence="7" id="KW-0472">Membrane</keyword>
<dbReference type="EMBL" id="BTRK01000006">
    <property type="protein sequence ID" value="GMR60879.1"/>
    <property type="molecule type" value="Genomic_DNA"/>
</dbReference>
<name>A0AAN5DFJ5_9BILA</name>
<evidence type="ECO:0000256" key="8">
    <source>
        <dbReference type="RuleBase" id="RU366017"/>
    </source>
</evidence>
<dbReference type="GO" id="GO:0016020">
    <property type="term" value="C:membrane"/>
    <property type="evidence" value="ECO:0007669"/>
    <property type="project" value="UniProtKB-SubCell"/>
</dbReference>
<evidence type="ECO:0000256" key="7">
    <source>
        <dbReference type="ARBA" id="ARBA00023136"/>
    </source>
</evidence>
<dbReference type="PANTHER" id="PTHR21461">
    <property type="entry name" value="GLYCOSYLTRANSFERASE FAMILY 92 PROTEIN"/>
    <property type="match status" value="1"/>
</dbReference>
<evidence type="ECO:0000256" key="9">
    <source>
        <dbReference type="SAM" id="SignalP"/>
    </source>
</evidence>
<feature type="non-terminal residue" evidence="10">
    <location>
        <position position="273"/>
    </location>
</feature>
<evidence type="ECO:0000256" key="2">
    <source>
        <dbReference type="ARBA" id="ARBA00007647"/>
    </source>
</evidence>
<keyword evidence="5" id="KW-0812">Transmembrane</keyword>
<dbReference type="InterPro" id="IPR008166">
    <property type="entry name" value="Glyco_transf_92"/>
</dbReference>
<keyword evidence="11" id="KW-1185">Reference proteome</keyword>
<dbReference type="PANTHER" id="PTHR21461:SF69">
    <property type="entry name" value="GLYCOSYLTRANSFERASE FAMILY 92 PROTEIN"/>
    <property type="match status" value="1"/>
</dbReference>
<comment type="caution">
    <text evidence="10">The sequence shown here is derived from an EMBL/GenBank/DDBJ whole genome shotgun (WGS) entry which is preliminary data.</text>
</comment>
<keyword evidence="6" id="KW-1133">Transmembrane helix</keyword>
<evidence type="ECO:0000256" key="1">
    <source>
        <dbReference type="ARBA" id="ARBA00004167"/>
    </source>
</evidence>
<accession>A0AAN5DFJ5</accession>
<dbReference type="GO" id="GO:0016757">
    <property type="term" value="F:glycosyltransferase activity"/>
    <property type="evidence" value="ECO:0007669"/>
    <property type="project" value="UniProtKB-UniRule"/>
</dbReference>
<protein>
    <recommendedName>
        <fullName evidence="8">Glycosyltransferase family 92 protein</fullName>
        <ecNumber evidence="8">2.4.1.-</ecNumber>
    </recommendedName>
</protein>
<proteinExistence type="inferred from homology"/>
<dbReference type="GO" id="GO:0005737">
    <property type="term" value="C:cytoplasm"/>
    <property type="evidence" value="ECO:0007669"/>
    <property type="project" value="TreeGrafter"/>
</dbReference>
<keyword evidence="3 8" id="KW-0328">Glycosyltransferase</keyword>
<dbReference type="Proteomes" id="UP001328107">
    <property type="component" value="Unassembled WGS sequence"/>
</dbReference>
<evidence type="ECO:0000313" key="10">
    <source>
        <dbReference type="EMBL" id="GMR60879.1"/>
    </source>
</evidence>
<feature type="signal peptide" evidence="9">
    <location>
        <begin position="1"/>
        <end position="28"/>
    </location>
</feature>
<keyword evidence="9" id="KW-0732">Signal</keyword>
<dbReference type="Pfam" id="PF01697">
    <property type="entry name" value="Glyco_transf_92"/>
    <property type="match status" value="1"/>
</dbReference>
<gene>
    <name evidence="10" type="ORF">PMAYCL1PPCAC_31074</name>
</gene>
<dbReference type="EC" id="2.4.1.-" evidence="8"/>
<evidence type="ECO:0000256" key="3">
    <source>
        <dbReference type="ARBA" id="ARBA00022676"/>
    </source>
</evidence>
<evidence type="ECO:0000256" key="4">
    <source>
        <dbReference type="ARBA" id="ARBA00022679"/>
    </source>
</evidence>
<evidence type="ECO:0000256" key="6">
    <source>
        <dbReference type="ARBA" id="ARBA00022989"/>
    </source>
</evidence>
<organism evidence="10 11">
    <name type="scientific">Pristionchus mayeri</name>
    <dbReference type="NCBI Taxonomy" id="1317129"/>
    <lineage>
        <taxon>Eukaryota</taxon>
        <taxon>Metazoa</taxon>
        <taxon>Ecdysozoa</taxon>
        <taxon>Nematoda</taxon>
        <taxon>Chromadorea</taxon>
        <taxon>Rhabditida</taxon>
        <taxon>Rhabditina</taxon>
        <taxon>Diplogasteromorpha</taxon>
        <taxon>Diplogasteroidea</taxon>
        <taxon>Neodiplogasteridae</taxon>
        <taxon>Pristionchus</taxon>
    </lineage>
</organism>
<keyword evidence="4 8" id="KW-0808">Transferase</keyword>
<feature type="chain" id="PRO_5042968258" description="Glycosyltransferase family 92 protein" evidence="9">
    <location>
        <begin position="29"/>
        <end position="273"/>
    </location>
</feature>
<comment type="subcellular location">
    <subcellularLocation>
        <location evidence="1">Membrane</location>
        <topology evidence="1">Single-pass membrane protein</topology>
    </subcellularLocation>
</comment>
<sequence>MKWRARMCFFLSALLSLLLFLHFPLRDFFPPSTVIPRINYFNENGSNITFTQVHSGLLIQFSFDDQRRGNMGTRSLRVVFIAKKIRPTLSCLFDQKKVEGTWYDMAENHGKEYGVYILSCPIPPNTQHIEKYQITVKDREWTSRELSVSYVIPEREPNDYRMEYAICSPLVFGMKYTREDLIEFVEMNRLMGAERISLYVDYESVRKELIETIRFYQRKGILDVVGYEQPVKNVWYHGQLGLIMDCLVRHSTATRFVAFHDLDEYIVDWSGGR</sequence>
<comment type="similarity">
    <text evidence="2 8">Belongs to the glycosyltransferase 92 family.</text>
</comment>